<feature type="compositionally biased region" description="Basic residues" evidence="11">
    <location>
        <begin position="1"/>
        <end position="11"/>
    </location>
</feature>
<dbReference type="STRING" id="296587.C1EAG2"/>
<dbReference type="PANTHER" id="PTHR16062:SF21">
    <property type="entry name" value="CHROMATIN STRUCTURE-REMODELING COMPLEX SUBUNIT RSC1-RELATED"/>
    <property type="match status" value="1"/>
</dbReference>
<evidence type="ECO:0000256" key="9">
    <source>
        <dbReference type="PROSITE-ProRule" id="PRU00094"/>
    </source>
</evidence>
<feature type="region of interest" description="Disordered" evidence="11">
    <location>
        <begin position="1301"/>
        <end position="1352"/>
    </location>
</feature>
<evidence type="ECO:0000256" key="3">
    <source>
        <dbReference type="ARBA" id="ARBA00022853"/>
    </source>
</evidence>
<feature type="domain" description="Bromo" evidence="12">
    <location>
        <begin position="1135"/>
        <end position="1208"/>
    </location>
</feature>
<feature type="region of interest" description="Disordered" evidence="11">
    <location>
        <begin position="165"/>
        <end position="209"/>
    </location>
</feature>
<reference evidence="14 15" key="1">
    <citation type="journal article" date="2009" name="Science">
        <title>Green evolution and dynamic adaptations revealed by genomes of the marine picoeukaryotes Micromonas.</title>
        <authorList>
            <person name="Worden A.Z."/>
            <person name="Lee J.H."/>
            <person name="Mock T."/>
            <person name="Rouze P."/>
            <person name="Simmons M.P."/>
            <person name="Aerts A.L."/>
            <person name="Allen A.E."/>
            <person name="Cuvelier M.L."/>
            <person name="Derelle E."/>
            <person name="Everett M.V."/>
            <person name="Foulon E."/>
            <person name="Grimwood J."/>
            <person name="Gundlach H."/>
            <person name="Henrissat B."/>
            <person name="Napoli C."/>
            <person name="McDonald S.M."/>
            <person name="Parker M.S."/>
            <person name="Rombauts S."/>
            <person name="Salamov A."/>
            <person name="Von Dassow P."/>
            <person name="Badger J.H."/>
            <person name="Coutinho P.M."/>
            <person name="Demir E."/>
            <person name="Dubchak I."/>
            <person name="Gentemann C."/>
            <person name="Eikrem W."/>
            <person name="Gready J.E."/>
            <person name="John U."/>
            <person name="Lanier W."/>
            <person name="Lindquist E.A."/>
            <person name="Lucas S."/>
            <person name="Mayer K.F."/>
            <person name="Moreau H."/>
            <person name="Not F."/>
            <person name="Otillar R."/>
            <person name="Panaud O."/>
            <person name="Pangilinan J."/>
            <person name="Paulsen I."/>
            <person name="Piegu B."/>
            <person name="Poliakov A."/>
            <person name="Robbens S."/>
            <person name="Schmutz J."/>
            <person name="Toulza E."/>
            <person name="Wyss T."/>
            <person name="Zelensky A."/>
            <person name="Zhou K."/>
            <person name="Armbrust E.V."/>
            <person name="Bhattacharya D."/>
            <person name="Goodenough U.W."/>
            <person name="Van de Peer Y."/>
            <person name="Grigoriev I.V."/>
        </authorList>
    </citation>
    <scope>NUCLEOTIDE SEQUENCE [LARGE SCALE GENOMIC DNA]</scope>
    <source>
        <strain evidence="15">RCC299 / NOUM17</strain>
    </source>
</reference>
<dbReference type="InterPro" id="IPR000679">
    <property type="entry name" value="Znf_GATA"/>
</dbReference>
<feature type="domain" description="Bromo" evidence="12">
    <location>
        <begin position="1507"/>
        <end position="1578"/>
    </location>
</feature>
<dbReference type="OrthoDB" id="200660at2759"/>
<feature type="compositionally biased region" description="Acidic residues" evidence="11">
    <location>
        <begin position="114"/>
        <end position="139"/>
    </location>
</feature>
<keyword evidence="15" id="KW-1185">Reference proteome</keyword>
<dbReference type="SMART" id="SM00401">
    <property type="entry name" value="ZnF_GATA"/>
    <property type="match status" value="1"/>
</dbReference>
<dbReference type="GO" id="GO:0006338">
    <property type="term" value="P:chromatin remodeling"/>
    <property type="evidence" value="ECO:0007669"/>
    <property type="project" value="InterPro"/>
</dbReference>
<feature type="compositionally biased region" description="Basic and acidic residues" evidence="11">
    <location>
        <begin position="380"/>
        <end position="389"/>
    </location>
</feature>
<dbReference type="Pfam" id="PF00439">
    <property type="entry name" value="Bromodomain"/>
    <property type="match status" value="2"/>
</dbReference>
<keyword evidence="4" id="KW-0805">Transcription regulation</keyword>
<evidence type="ECO:0000256" key="2">
    <source>
        <dbReference type="ARBA" id="ARBA00022737"/>
    </source>
</evidence>
<keyword evidence="2" id="KW-0677">Repeat</keyword>
<dbReference type="Gene3D" id="2.30.30.140">
    <property type="match status" value="2"/>
</dbReference>
<dbReference type="PANTHER" id="PTHR16062">
    <property type="entry name" value="SWI/SNF-RELATED"/>
    <property type="match status" value="1"/>
</dbReference>
<feature type="compositionally biased region" description="Basic and acidic residues" evidence="11">
    <location>
        <begin position="1463"/>
        <end position="1482"/>
    </location>
</feature>
<dbReference type="InterPro" id="IPR010919">
    <property type="entry name" value="SAND-like_dom_sf"/>
</dbReference>
<evidence type="ECO:0000259" key="12">
    <source>
        <dbReference type="PROSITE" id="PS50014"/>
    </source>
</evidence>
<comment type="subcellular location">
    <subcellularLocation>
        <location evidence="1">Nucleus</location>
    </subcellularLocation>
</comment>
<dbReference type="PROSITE" id="PS00633">
    <property type="entry name" value="BROMODOMAIN_1"/>
    <property type="match status" value="1"/>
</dbReference>
<dbReference type="Gene3D" id="1.20.920.10">
    <property type="entry name" value="Bromodomain-like"/>
    <property type="match status" value="2"/>
</dbReference>
<dbReference type="Proteomes" id="UP000002009">
    <property type="component" value="Chromosome 7"/>
</dbReference>
<proteinExistence type="predicted"/>
<dbReference type="Gene3D" id="3.30.50.10">
    <property type="entry name" value="Erythroid Transcription Factor GATA-1, subunit A"/>
    <property type="match status" value="1"/>
</dbReference>
<evidence type="ECO:0000256" key="8">
    <source>
        <dbReference type="PROSITE-ProRule" id="PRU00035"/>
    </source>
</evidence>
<dbReference type="SUPFAM" id="SSF63763">
    <property type="entry name" value="SAND domain-like"/>
    <property type="match status" value="1"/>
</dbReference>
<dbReference type="InterPro" id="IPR018359">
    <property type="entry name" value="Bromodomain_CS"/>
</dbReference>
<keyword evidence="9" id="KW-0479">Metal-binding</keyword>
<dbReference type="PROSITE" id="PS50114">
    <property type="entry name" value="GATA_ZN_FINGER_2"/>
    <property type="match status" value="1"/>
</dbReference>
<feature type="compositionally biased region" description="Acidic residues" evidence="11">
    <location>
        <begin position="559"/>
        <end position="577"/>
    </location>
</feature>
<dbReference type="GO" id="GO:0008270">
    <property type="term" value="F:zinc ion binding"/>
    <property type="evidence" value="ECO:0007669"/>
    <property type="project" value="UniProtKB-KW"/>
</dbReference>
<evidence type="ECO:0000256" key="10">
    <source>
        <dbReference type="SAM" id="Coils"/>
    </source>
</evidence>
<feature type="region of interest" description="Disordered" evidence="11">
    <location>
        <begin position="1"/>
        <end position="145"/>
    </location>
</feature>
<dbReference type="CDD" id="cd00202">
    <property type="entry name" value="ZnF_GATA"/>
    <property type="match status" value="1"/>
</dbReference>
<keyword evidence="5 8" id="KW-0103">Bromodomain</keyword>
<feature type="domain" description="GATA-type" evidence="13">
    <location>
        <begin position="439"/>
        <end position="466"/>
    </location>
</feature>
<dbReference type="KEGG" id="mis:MICPUN_104880"/>
<evidence type="ECO:0000259" key="13">
    <source>
        <dbReference type="PROSITE" id="PS50114"/>
    </source>
</evidence>
<evidence type="ECO:0000256" key="11">
    <source>
        <dbReference type="SAM" id="MobiDB-lite"/>
    </source>
</evidence>
<keyword evidence="7" id="KW-0539">Nucleus</keyword>
<keyword evidence="3" id="KW-0156">Chromatin regulator</keyword>
<accession>C1EAG2</accession>
<dbReference type="eggNOG" id="KOG0386">
    <property type="taxonomic scope" value="Eukaryota"/>
</dbReference>
<dbReference type="InterPro" id="IPR001487">
    <property type="entry name" value="Bromodomain"/>
</dbReference>
<dbReference type="GO" id="GO:0016586">
    <property type="term" value="C:RSC-type complex"/>
    <property type="evidence" value="ECO:0007669"/>
    <property type="project" value="InterPro"/>
</dbReference>
<feature type="compositionally biased region" description="Basic residues" evidence="11">
    <location>
        <begin position="178"/>
        <end position="190"/>
    </location>
</feature>
<gene>
    <name evidence="14" type="ORF">MICPUN_104880</name>
</gene>
<dbReference type="EMBL" id="CP001328">
    <property type="protein sequence ID" value="ACO65200.1"/>
    <property type="molecule type" value="Genomic_DNA"/>
</dbReference>
<dbReference type="GO" id="GO:0006355">
    <property type="term" value="P:regulation of DNA-templated transcription"/>
    <property type="evidence" value="ECO:0007669"/>
    <property type="project" value="InterPro"/>
</dbReference>
<feature type="compositionally biased region" description="Low complexity" evidence="11">
    <location>
        <begin position="94"/>
        <end position="113"/>
    </location>
</feature>
<evidence type="ECO:0000313" key="15">
    <source>
        <dbReference type="Proteomes" id="UP000002009"/>
    </source>
</evidence>
<keyword evidence="10" id="KW-0175">Coiled coil</keyword>
<protein>
    <submittedName>
        <fullName evidence="14">Bromodomain-containing protein</fullName>
    </submittedName>
</protein>
<feature type="coiled-coil region" evidence="10">
    <location>
        <begin position="1049"/>
        <end position="1076"/>
    </location>
</feature>
<dbReference type="CDD" id="cd04369">
    <property type="entry name" value="Bromodomain"/>
    <property type="match status" value="1"/>
</dbReference>
<feature type="compositionally biased region" description="Acidic residues" evidence="11">
    <location>
        <begin position="531"/>
        <end position="550"/>
    </location>
</feature>
<evidence type="ECO:0000256" key="6">
    <source>
        <dbReference type="ARBA" id="ARBA00023163"/>
    </source>
</evidence>
<dbReference type="Gene3D" id="3.10.390.10">
    <property type="entry name" value="SAND domain-like"/>
    <property type="match status" value="1"/>
</dbReference>
<dbReference type="InterPro" id="IPR036427">
    <property type="entry name" value="Bromodomain-like_sf"/>
</dbReference>
<feature type="region of interest" description="Disordered" evidence="11">
    <location>
        <begin position="364"/>
        <end position="399"/>
    </location>
</feature>
<dbReference type="GO" id="GO:0003682">
    <property type="term" value="F:chromatin binding"/>
    <property type="evidence" value="ECO:0007669"/>
    <property type="project" value="TreeGrafter"/>
</dbReference>
<evidence type="ECO:0000256" key="7">
    <source>
        <dbReference type="ARBA" id="ARBA00023242"/>
    </source>
</evidence>
<dbReference type="RefSeq" id="XP_002503942.1">
    <property type="nucleotide sequence ID" value="XM_002503896.1"/>
</dbReference>
<dbReference type="PROSITE" id="PS50014">
    <property type="entry name" value="BROMODOMAIN_2"/>
    <property type="match status" value="2"/>
</dbReference>
<keyword evidence="9" id="KW-0862">Zinc</keyword>
<dbReference type="GO" id="GO:0043565">
    <property type="term" value="F:sequence-specific DNA binding"/>
    <property type="evidence" value="ECO:0007669"/>
    <property type="project" value="InterPro"/>
</dbReference>
<dbReference type="InParanoid" id="C1EAG2"/>
<keyword evidence="6" id="KW-0804">Transcription</keyword>
<dbReference type="GO" id="GO:0006368">
    <property type="term" value="P:transcription elongation by RNA polymerase II"/>
    <property type="evidence" value="ECO:0007669"/>
    <property type="project" value="TreeGrafter"/>
</dbReference>
<dbReference type="Pfam" id="PF00320">
    <property type="entry name" value="GATA"/>
    <property type="match status" value="1"/>
</dbReference>
<feature type="compositionally biased region" description="Polar residues" evidence="11">
    <location>
        <begin position="579"/>
        <end position="588"/>
    </location>
</feature>
<dbReference type="SUPFAM" id="SSF47370">
    <property type="entry name" value="Bromodomain"/>
    <property type="match status" value="2"/>
</dbReference>
<dbReference type="CDD" id="cd20404">
    <property type="entry name" value="Tudor_Agenet_AtEML-like"/>
    <property type="match status" value="2"/>
</dbReference>
<evidence type="ECO:0000256" key="5">
    <source>
        <dbReference type="ARBA" id="ARBA00023117"/>
    </source>
</evidence>
<feature type="region of interest" description="Disordered" evidence="11">
    <location>
        <begin position="1430"/>
        <end position="1488"/>
    </location>
</feature>
<feature type="region of interest" description="Disordered" evidence="11">
    <location>
        <begin position="501"/>
        <end position="594"/>
    </location>
</feature>
<dbReference type="InterPro" id="IPR037382">
    <property type="entry name" value="Rsc/polybromo"/>
</dbReference>
<dbReference type="GeneID" id="8244886"/>
<dbReference type="OMA" id="RRKCFEI"/>
<dbReference type="PRINTS" id="PR00503">
    <property type="entry name" value="BROMODOMAIN"/>
</dbReference>
<evidence type="ECO:0000256" key="1">
    <source>
        <dbReference type="ARBA" id="ARBA00004123"/>
    </source>
</evidence>
<name>C1EAG2_MICCC</name>
<feature type="region of interest" description="Disordered" evidence="11">
    <location>
        <begin position="837"/>
        <end position="866"/>
    </location>
</feature>
<feature type="compositionally biased region" description="Basic and acidic residues" evidence="11">
    <location>
        <begin position="1314"/>
        <end position="1333"/>
    </location>
</feature>
<evidence type="ECO:0000313" key="14">
    <source>
        <dbReference type="EMBL" id="ACO65200.1"/>
    </source>
</evidence>
<keyword evidence="9" id="KW-0863">Zinc-finger</keyword>
<evidence type="ECO:0000256" key="4">
    <source>
        <dbReference type="ARBA" id="ARBA00023015"/>
    </source>
</evidence>
<sequence length="1778" mass="195915">MPRSSHSRHAQLSRQFERRVGARSGHARAKVATREIASRPPLGEAGLADNSALPMDPAKEPSMPGDGDAATADDKENGASMGPAGAKSTAMDTAGAQSAGAEGGAPAADGDAPQAEDGDDEEDEESEEESEEEEDDGMTEYERQRQRNIQRNRELMMQLSLKKMADNIKPDEEENAAKKRGPKKGWKKNRGPVAPSRGSSRIQRLQEERKHTAWKDLRVDKPLKTHPNCYVELAPQCLGIADNERRVDGSDGIMIPGGYFAEGEFMSETLYCWTDMLGKHFVAWGEAEGDRQRHVETEDGGSDTAAGAALCILRELQRRKLELFGAIPGRGVSEPTNIRMRIDDLPTLYREPEKMPAVLKPLLEAASRPVLPPKRKPGRPPKEKKEKLAKTPKTPKTSKSVYGAAKFADVPDAPECHNCGVKREQTQKMRFGPSGAKTLCNACGLYWATQGRNRPNGVFKDDYERKVPEGQVPAVAYTRGFRPDTISRAYNTVAVGNLDEKKSPIDSAEKKEPEEGTVVAMPDSAEKKEEDGEDVADVVDDDDDDDDEPLMDIARKVDEDEEDDDEDVDDEEEEEAGAEQQTEPTAASTPAKDLGRGSFFQNMVKMASVGIVTPAMIGADDFPAILPVGFPAPRWAPHLTHPLPPLLGMTEDSAYEVKTDPQNSKLAKAIAVIAESDPIKDAQGDKLKDYPDFAWYAVRTCAAALSGWGATVAGVGPTGPCVFPTRFTPTSMAPTPRVYVERDVDGLTLFGYAEPEVQQALEGQMEKYEQKAEVEGPESEEAERKVDLNEALAFLDTHVKRAMKVLQNADNRADRDAKYERAAPRVAMASEAKILCPPLPNADKSKKTKGKGGAGVSGASAGDDSEQAGFLTEEAVRALPGQEEVPEPISVVCGTATEGVLLPYCRPREEKIQINDSEETIVTPAVYERMGGMGASKKWRKSIRLANNTDKHLGNHLAELGAVKGESVVGRRIAIYWVDDKSFYLGVVDSFTPQTGEHGIKYDDGEIEDLFLPMQRIKWLSQDVGPAGFGQLKGDAPAAAEKTQEQLAHESIMAAAKAKEEEAAAAEARRIEEEAKGILSPEGRNRMTLGAFDVWVNRPLQWRMKNSERRKCFEILQILRSVPDPDDDPDDEDEPPRLLIEPFDTLPTPRELPDYYEIIRCPMDCRCIERVLKRPAERSFASPWMFAVAVELMLTNAQIYNDEDSQIHEEAGIIRRAFVKAMEERFPNQPLPRPFKIYETVDEPMWMRPWGWTAPQPEDVADEADPFGPLDWEQEAKDEDEERALARAMKAGAAMYGGAPVVIAKPKGRPPGRPRKEDPGAYARDDTNYDPKSRHGVSAASRGNKRKQTDLNLGPAATAAKDALDEAAEALTLDELVEAAESAKAPELAGARRPGSTMLSILRQHPDIFVESLTGNGAVFSINERLVEYSDDDEPAGPARKPTTRAKPKKSYADPDEDDFDDHDAASPDHHGGKRKREEPHYDGLSPQQTEACKNILKKVKELKDRDGRQVAELFILLPTRKQLPDYYKQIAHPIDFDSIGKCLNKQGGYQTVWKFLLACELMLSNAQVYNEEHSELWEDAATLRKAFIAELKKVYPGHPYPKPMSVYDEEECQEPEWNRPEKKSGGMKVVVKAGGGGAAAQGLKVKMHNAGKGDALKVTMHKATDEPDPMPAFEDCGKCATCTMARKSRAHRCLEVQMKEQLHLGHEGAKVAAKGAGAKGMKLEIYWPGDDSFYSGQVVGFDAVKLEHKIKYDAEGEEEHIALWGPEEVVKVKSSRR</sequence>
<organism evidence="14 15">
    <name type="scientific">Micromonas commoda (strain RCC299 / NOUM17 / CCMP2709)</name>
    <name type="common">Picoplanktonic green alga</name>
    <dbReference type="NCBI Taxonomy" id="296587"/>
    <lineage>
        <taxon>Eukaryota</taxon>
        <taxon>Viridiplantae</taxon>
        <taxon>Chlorophyta</taxon>
        <taxon>Mamiellophyceae</taxon>
        <taxon>Mamiellales</taxon>
        <taxon>Mamiellaceae</taxon>
        <taxon>Micromonas</taxon>
    </lineage>
</organism>
<feature type="compositionally biased region" description="Basic and acidic residues" evidence="11">
    <location>
        <begin position="501"/>
        <end position="514"/>
    </location>
</feature>
<dbReference type="eggNOG" id="KOG1525">
    <property type="taxonomic scope" value="Eukaryota"/>
</dbReference>
<dbReference type="SMART" id="SM00297">
    <property type="entry name" value="BROMO"/>
    <property type="match status" value="2"/>
</dbReference>
<dbReference type="InterPro" id="IPR013088">
    <property type="entry name" value="Znf_NHR/GATA"/>
</dbReference>
<dbReference type="SUPFAM" id="SSF57716">
    <property type="entry name" value="Glucocorticoid receptor-like (DNA-binding domain)"/>
    <property type="match status" value="1"/>
</dbReference>